<protein>
    <recommendedName>
        <fullName evidence="3">DUF951 family protein</fullName>
    </recommendedName>
</protein>
<organism evidence="1 2">
    <name type="scientific">Orenia marismortui</name>
    <dbReference type="NCBI Taxonomy" id="46469"/>
    <lineage>
        <taxon>Bacteria</taxon>
        <taxon>Bacillati</taxon>
        <taxon>Bacillota</taxon>
        <taxon>Clostridia</taxon>
        <taxon>Halanaerobiales</taxon>
        <taxon>Halobacteroidaceae</taxon>
        <taxon>Orenia</taxon>
    </lineage>
</organism>
<dbReference type="PIRSF" id="PIRSF037263">
    <property type="entry name" value="DUF951_bac"/>
    <property type="match status" value="1"/>
</dbReference>
<sequence length="60" mass="7126">MKFSVGEIVQFRKKHPCGEDRWEILRTGMDFRIKCLECGRVIMLSRPKFEKSVKKKVTSH</sequence>
<evidence type="ECO:0008006" key="3">
    <source>
        <dbReference type="Google" id="ProtNLM"/>
    </source>
</evidence>
<keyword evidence="2" id="KW-1185">Reference proteome</keyword>
<dbReference type="STRING" id="926561.GCA_000379025_02265"/>
<dbReference type="Proteomes" id="UP000295832">
    <property type="component" value="Unassembled WGS sequence"/>
</dbReference>
<dbReference type="PANTHER" id="PTHR38455:SF1">
    <property type="entry name" value="DUF951 DOMAIN-CONTAINING PROTEIN"/>
    <property type="match status" value="1"/>
</dbReference>
<dbReference type="RefSeq" id="WP_018249430.1">
    <property type="nucleotide sequence ID" value="NZ_SOEG01000010.1"/>
</dbReference>
<dbReference type="PANTHER" id="PTHR38455">
    <property type="entry name" value="HYPOTHETICAL CYTOSOLIC PROTEIN"/>
    <property type="match status" value="1"/>
</dbReference>
<dbReference type="InterPro" id="IPR009296">
    <property type="entry name" value="DUF951"/>
</dbReference>
<reference evidence="1 2" key="1">
    <citation type="submission" date="2019-03" db="EMBL/GenBank/DDBJ databases">
        <title>Subsurface microbial communities from deep shales in Ohio and West Virginia, USA.</title>
        <authorList>
            <person name="Wrighton K."/>
        </authorList>
    </citation>
    <scope>NUCLEOTIDE SEQUENCE [LARGE SCALE GENOMIC DNA]</scope>
    <source>
        <strain evidence="1 2">MSL 6dP</strain>
    </source>
</reference>
<accession>A0A4R8H176</accession>
<name>A0A4R8H176_9FIRM</name>
<proteinExistence type="predicted"/>
<comment type="caution">
    <text evidence="1">The sequence shown here is derived from an EMBL/GenBank/DDBJ whole genome shotgun (WGS) entry which is preliminary data.</text>
</comment>
<evidence type="ECO:0000313" key="2">
    <source>
        <dbReference type="Proteomes" id="UP000295832"/>
    </source>
</evidence>
<dbReference type="AlphaFoldDB" id="A0A4R8H176"/>
<dbReference type="Pfam" id="PF06107">
    <property type="entry name" value="DUF951"/>
    <property type="match status" value="1"/>
</dbReference>
<gene>
    <name evidence="1" type="ORF">C7959_11036</name>
</gene>
<evidence type="ECO:0000313" key="1">
    <source>
        <dbReference type="EMBL" id="TDX51792.1"/>
    </source>
</evidence>
<dbReference type="EMBL" id="SOEG01000010">
    <property type="protein sequence ID" value="TDX51792.1"/>
    <property type="molecule type" value="Genomic_DNA"/>
</dbReference>